<sequence length="722" mass="77643">MAVIDENIDPIIYEVLRNKLLAITEEQRIALRAVSGSPVVTEATDYNNGLYLADGTVATMGRQVISQAGAMSLMIKNLLSSRAQNPGVKPGDMFLVNDPYRGAIHQNDVAVVGPVFYRGQLVAWAGAGAHEVDVGGMDFASWCPKAKEVYQEGLRVPAVKIVEDGEVRQDIWDLILGASRLPAMLGLDLKAMIAANHVAAERLVALFDRYTIEVVQRVMGKLLDESEERLRRRLRELPDGVYRARDYLEHDGHENCLYTIALQMIKKGDRLIFDFSGSSPQAPGFINCTEAGLISGIASGVFPILAYDILWNEGVLRPLEVVCPKGRICNAEFPAPVGAATVEAVWCVKNVAISACSRLVSCHPAYRQEAIAVSDGCMATLNFGGKNQYGEPFGHHMLDPLAGGFGAYLDQDGLDVGGSFSCPLPNIANVETNENFAPILYLRRSFTRDSGGPGKHQGGRSAGIALTVHGVPDLHALIMTHGVEVPNSAGLFGGYPGSCVVQSLLTSSNLLERFRAGILPTGVHDVEGERETLGPKPGSVLLRPGDVFEVTWQGGGGVGDPLGRNPAQVAMDVAEGKISAQVARQIYGVVLEQGSYRVLEEETVALRRAIVEERLGKKPDPGDQAGASAPVISALGEGLSLVRRDGKSEVACRCGVSLGGPDKNWKERAVARRISPQELGPLIRLHQDLEAVQHLCPGCGSLLSLEVKRLDETPLWEISLSF</sequence>
<evidence type="ECO:0000313" key="3">
    <source>
        <dbReference type="Proteomes" id="UP000741360"/>
    </source>
</evidence>
<evidence type="ECO:0000313" key="2">
    <source>
        <dbReference type="EMBL" id="MBI3014875.1"/>
    </source>
</evidence>
<organism evidence="2 3">
    <name type="scientific">Tectimicrobiota bacterium</name>
    <dbReference type="NCBI Taxonomy" id="2528274"/>
    <lineage>
        <taxon>Bacteria</taxon>
        <taxon>Pseudomonadati</taxon>
        <taxon>Nitrospinota/Tectimicrobiota group</taxon>
        <taxon>Candidatus Tectimicrobiota</taxon>
    </lineage>
</organism>
<dbReference type="InterPro" id="IPR003692">
    <property type="entry name" value="Hydantoinase_B"/>
</dbReference>
<dbReference type="EMBL" id="JACPSX010000137">
    <property type="protein sequence ID" value="MBI3014875.1"/>
    <property type="molecule type" value="Genomic_DNA"/>
</dbReference>
<feature type="domain" description="Hydantoinase B/oxoprolinase" evidence="1">
    <location>
        <begin position="9"/>
        <end position="561"/>
    </location>
</feature>
<dbReference type="PANTHER" id="PTHR11365:SF23">
    <property type="entry name" value="HYPOTHETICAL 5-OXOPROLINASE (EUROFUNG)-RELATED"/>
    <property type="match status" value="1"/>
</dbReference>
<evidence type="ECO:0000259" key="1">
    <source>
        <dbReference type="Pfam" id="PF02538"/>
    </source>
</evidence>
<reference evidence="2" key="1">
    <citation type="submission" date="2020-07" db="EMBL/GenBank/DDBJ databases">
        <title>Huge and variable diversity of episymbiotic CPR bacteria and DPANN archaea in groundwater ecosystems.</title>
        <authorList>
            <person name="He C.Y."/>
            <person name="Keren R."/>
            <person name="Whittaker M."/>
            <person name="Farag I.F."/>
            <person name="Doudna J."/>
            <person name="Cate J.H.D."/>
            <person name="Banfield J.F."/>
        </authorList>
    </citation>
    <scope>NUCLEOTIDE SEQUENCE</scope>
    <source>
        <strain evidence="2">NC_groundwater_717_Ag_S-0.2um_59_8</strain>
    </source>
</reference>
<dbReference type="AlphaFoldDB" id="A0A932M0V9"/>
<dbReference type="Proteomes" id="UP000741360">
    <property type="component" value="Unassembled WGS sequence"/>
</dbReference>
<dbReference type="GO" id="GO:0005829">
    <property type="term" value="C:cytosol"/>
    <property type="evidence" value="ECO:0007669"/>
    <property type="project" value="TreeGrafter"/>
</dbReference>
<name>A0A932M0V9_UNCTE</name>
<dbReference type="PANTHER" id="PTHR11365">
    <property type="entry name" value="5-OXOPROLINASE RELATED"/>
    <property type="match status" value="1"/>
</dbReference>
<dbReference type="Pfam" id="PF02538">
    <property type="entry name" value="Hydantoinase_B"/>
    <property type="match status" value="1"/>
</dbReference>
<proteinExistence type="predicted"/>
<dbReference type="InterPro" id="IPR045079">
    <property type="entry name" value="Oxoprolinase-like"/>
</dbReference>
<dbReference type="GO" id="GO:0017168">
    <property type="term" value="F:5-oxoprolinase (ATP-hydrolyzing) activity"/>
    <property type="evidence" value="ECO:0007669"/>
    <property type="project" value="TreeGrafter"/>
</dbReference>
<dbReference type="GO" id="GO:0006749">
    <property type="term" value="P:glutathione metabolic process"/>
    <property type="evidence" value="ECO:0007669"/>
    <property type="project" value="TreeGrafter"/>
</dbReference>
<comment type="caution">
    <text evidence="2">The sequence shown here is derived from an EMBL/GenBank/DDBJ whole genome shotgun (WGS) entry which is preliminary data.</text>
</comment>
<gene>
    <name evidence="2" type="ORF">HYY65_07440</name>
</gene>
<accession>A0A932M0V9</accession>
<protein>
    <submittedName>
        <fullName evidence="2">Hydantoinase B/oxoprolinase family protein</fullName>
    </submittedName>
</protein>